<feature type="compositionally biased region" description="Basic and acidic residues" evidence="5">
    <location>
        <begin position="276"/>
        <end position="285"/>
    </location>
</feature>
<organism evidence="6 7">
    <name type="scientific">Seminavis robusta</name>
    <dbReference type="NCBI Taxonomy" id="568900"/>
    <lineage>
        <taxon>Eukaryota</taxon>
        <taxon>Sar</taxon>
        <taxon>Stramenopiles</taxon>
        <taxon>Ochrophyta</taxon>
        <taxon>Bacillariophyta</taxon>
        <taxon>Bacillariophyceae</taxon>
        <taxon>Bacillariophycidae</taxon>
        <taxon>Naviculales</taxon>
        <taxon>Naviculaceae</taxon>
        <taxon>Seminavis</taxon>
    </lineage>
</organism>
<evidence type="ECO:0000256" key="2">
    <source>
        <dbReference type="ARBA" id="ARBA00022614"/>
    </source>
</evidence>
<dbReference type="AlphaFoldDB" id="A0A9N8E8X2"/>
<dbReference type="OrthoDB" id="676979at2759"/>
<gene>
    <name evidence="6" type="ORF">SEMRO_676_G185660.1</name>
</gene>
<protein>
    <submittedName>
        <fullName evidence="6">Leucine Rich Repeat</fullName>
    </submittedName>
</protein>
<dbReference type="InterPro" id="IPR032675">
    <property type="entry name" value="LRR_dom_sf"/>
</dbReference>
<dbReference type="PANTHER" id="PTHR48053:SF71">
    <property type="entry name" value="LEUCINE RICH REPEAT FAMILY PROTEIN, EXPRESSED"/>
    <property type="match status" value="1"/>
</dbReference>
<evidence type="ECO:0000313" key="7">
    <source>
        <dbReference type="Proteomes" id="UP001153069"/>
    </source>
</evidence>
<feature type="compositionally biased region" description="Basic and acidic residues" evidence="5">
    <location>
        <begin position="1"/>
        <end position="11"/>
    </location>
</feature>
<comment type="caution">
    <text evidence="6">The sequence shown here is derived from an EMBL/GenBank/DDBJ whole genome shotgun (WGS) entry which is preliminary data.</text>
</comment>
<accession>A0A9N8E8X2</accession>
<dbReference type="EMBL" id="CAICTM010000675">
    <property type="protein sequence ID" value="CAB9514816.1"/>
    <property type="molecule type" value="Genomic_DNA"/>
</dbReference>
<keyword evidence="7" id="KW-1185">Reference proteome</keyword>
<keyword evidence="4" id="KW-0677">Repeat</keyword>
<feature type="compositionally biased region" description="Low complexity" evidence="5">
    <location>
        <begin position="315"/>
        <end position="331"/>
    </location>
</feature>
<feature type="compositionally biased region" description="Basic and acidic residues" evidence="5">
    <location>
        <begin position="334"/>
        <end position="345"/>
    </location>
</feature>
<evidence type="ECO:0000256" key="4">
    <source>
        <dbReference type="ARBA" id="ARBA00022737"/>
    </source>
</evidence>
<sequence>MTNKADTKELMGEEETVVPPLEECGDDEEGFPIEESAASRRSRASTYIPSMSGLLESEEMKGPSVEPNSVVEPRLSHVDLESEMASAPKRSRAGLAGNSAPVRRPQSTSTTTSQLPAGDENSPTGKRQSTTIPATILAAHPSITVHRKGEDPEAQLVVQSRENSIATVVTKNHPSDAKVGSILEPRMSRTGTVGLGIDAILDLTETYHDDSNDGQAMSILRSSSTSVEKVPVRVPTLTRAEKENKKAPPSVSSTAQAEASLRSSATTSQENMSFTRTEKDNRKDPPSSSAAPPTGPLRPPTTRAERENRKAAPLASSATKKTAPTTTSVAARSKSGDPDYEHVHQELSPTDLGMIVATSSFRQSNGSTSETAATAVESQPGAFRHGPGSLNRGSSDTILYSNDGSVLKQPSCKGPELVTAFIVEETELEEDLEAVKASIRKEVQEEMMQDVVEADDIEVQVAQDDFQNAQEGAGKNHRTMLLAGLGVLLLVVIISVAVSVGSRSSDQTGEQEAQKIYINVNVTDAPTLAPSGAPTVYYDLGLIAGLPNFTLASFQDQTSPQSLAYRWVSKDPDLSSYNNSRRLQRFALATLYFATEGEEWNDQNWLHYGTEKNECTWFTMEDDSLYPEFSSEYDLNPCSNDMEYVFLTAWDNGLGGTLPPELSLLTKLQIIDLSTATTAGTIPTELGLLADLRQLWISSMRLTGTVPTELFSLTKLEGLGVGSNHITGWIPTEVALLTNLEFLTLYETEVEGPIPSEIGMLSQLTIAYFDANQLTSTIPTELGLATSLEWFLAYENQLTGPIPSEVGRLPVLDELHFDSNLLTSSLPTELGLVESVGVIEGFDNQLTGPLPSELGQLQRLDRLILYSNQLTSTIPRELQGVPFLSELMLDDNFLEGNVDNMTFASPLLKTFHIQENIMLTGTIPMVLCILEDGLEFDCMPGHLCGCSSCDCDFFNTSTTATWNVTDDDLFNYSATPHQHGM</sequence>
<dbReference type="Proteomes" id="UP001153069">
    <property type="component" value="Unassembled WGS sequence"/>
</dbReference>
<dbReference type="PANTHER" id="PTHR48053">
    <property type="entry name" value="LEUCINE RICH REPEAT FAMILY PROTEIN, EXPRESSED"/>
    <property type="match status" value="1"/>
</dbReference>
<dbReference type="Gene3D" id="3.80.10.10">
    <property type="entry name" value="Ribonuclease Inhibitor"/>
    <property type="match status" value="2"/>
</dbReference>
<keyword evidence="2" id="KW-0433">Leucine-rich repeat</keyword>
<evidence type="ECO:0000256" key="1">
    <source>
        <dbReference type="ARBA" id="ARBA00004167"/>
    </source>
</evidence>
<feature type="compositionally biased region" description="Polar residues" evidence="5">
    <location>
        <begin position="121"/>
        <end position="133"/>
    </location>
</feature>
<feature type="region of interest" description="Disordered" evidence="5">
    <location>
        <begin position="1"/>
        <end position="133"/>
    </location>
</feature>
<feature type="compositionally biased region" description="Acidic residues" evidence="5">
    <location>
        <begin position="23"/>
        <end position="32"/>
    </location>
</feature>
<dbReference type="GO" id="GO:0016020">
    <property type="term" value="C:membrane"/>
    <property type="evidence" value="ECO:0007669"/>
    <property type="project" value="UniProtKB-SubCell"/>
</dbReference>
<dbReference type="FunFam" id="3.80.10.10:FF:000041">
    <property type="entry name" value="LRR receptor-like serine/threonine-protein kinase ERECTA"/>
    <property type="match status" value="1"/>
</dbReference>
<evidence type="ECO:0000313" key="6">
    <source>
        <dbReference type="EMBL" id="CAB9514816.1"/>
    </source>
</evidence>
<evidence type="ECO:0000256" key="5">
    <source>
        <dbReference type="SAM" id="MobiDB-lite"/>
    </source>
</evidence>
<comment type="subcellular location">
    <subcellularLocation>
        <location evidence="1">Membrane</location>
        <topology evidence="1">Single-pass membrane protein</topology>
    </subcellularLocation>
</comment>
<proteinExistence type="predicted"/>
<evidence type="ECO:0000256" key="3">
    <source>
        <dbReference type="ARBA" id="ARBA00022729"/>
    </source>
</evidence>
<reference evidence="6" key="1">
    <citation type="submission" date="2020-06" db="EMBL/GenBank/DDBJ databases">
        <authorList>
            <consortium name="Plant Systems Biology data submission"/>
        </authorList>
    </citation>
    <scope>NUCLEOTIDE SEQUENCE</scope>
    <source>
        <strain evidence="6">D6</strain>
    </source>
</reference>
<keyword evidence="3" id="KW-0732">Signal</keyword>
<feature type="region of interest" description="Disordered" evidence="5">
    <location>
        <begin position="209"/>
        <end position="392"/>
    </location>
</feature>
<feature type="compositionally biased region" description="Polar residues" evidence="5">
    <location>
        <begin position="357"/>
        <end position="372"/>
    </location>
</feature>
<name>A0A9N8E8X2_9STRA</name>
<feature type="compositionally biased region" description="Polar residues" evidence="5">
    <location>
        <begin position="250"/>
        <end position="275"/>
    </location>
</feature>
<dbReference type="SUPFAM" id="SSF52058">
    <property type="entry name" value="L domain-like"/>
    <property type="match status" value="1"/>
</dbReference>
<dbReference type="InterPro" id="IPR051716">
    <property type="entry name" value="Plant_RL_S/T_kinase"/>
</dbReference>